<keyword evidence="3" id="KW-1185">Reference proteome</keyword>
<dbReference type="RefSeq" id="WP_121436667.1">
    <property type="nucleotide sequence ID" value="NZ_RBWU01000005.1"/>
</dbReference>
<reference evidence="2 3" key="1">
    <citation type="submission" date="2018-10" db="EMBL/GenBank/DDBJ databases">
        <title>Genomic Encyclopedia of Archaeal and Bacterial Type Strains, Phase II (KMG-II): from individual species to whole genera.</title>
        <authorList>
            <person name="Goeker M."/>
        </authorList>
    </citation>
    <scope>NUCLEOTIDE SEQUENCE [LARGE SCALE GENOMIC DNA]</scope>
    <source>
        <strain evidence="2 3">DSM 43383</strain>
    </source>
</reference>
<accession>A0A495QIY7</accession>
<feature type="compositionally biased region" description="Basic and acidic residues" evidence="1">
    <location>
        <begin position="39"/>
        <end position="56"/>
    </location>
</feature>
<sequence length="81" mass="8694">MSAPVKKGPVVRVDGTSKGTEREGRKHVERLPAQTAEVRAAHPEVRVEEGRGDGRPVTRPGPWPPRRSVLDTGAPGEHAVS</sequence>
<proteinExistence type="predicted"/>
<organism evidence="2 3">
    <name type="scientific">Actinomadura pelletieri DSM 43383</name>
    <dbReference type="NCBI Taxonomy" id="1120940"/>
    <lineage>
        <taxon>Bacteria</taxon>
        <taxon>Bacillati</taxon>
        <taxon>Actinomycetota</taxon>
        <taxon>Actinomycetes</taxon>
        <taxon>Streptosporangiales</taxon>
        <taxon>Thermomonosporaceae</taxon>
        <taxon>Actinomadura</taxon>
    </lineage>
</organism>
<dbReference type="Proteomes" id="UP000274601">
    <property type="component" value="Unassembled WGS sequence"/>
</dbReference>
<feature type="compositionally biased region" description="Basic and acidic residues" evidence="1">
    <location>
        <begin position="19"/>
        <end position="30"/>
    </location>
</feature>
<gene>
    <name evidence="2" type="ORF">BZB76_4906</name>
</gene>
<feature type="region of interest" description="Disordered" evidence="1">
    <location>
        <begin position="1"/>
        <end position="81"/>
    </location>
</feature>
<evidence type="ECO:0000313" key="2">
    <source>
        <dbReference type="EMBL" id="RKS72091.1"/>
    </source>
</evidence>
<dbReference type="OrthoDB" id="7051771at2"/>
<dbReference type="EMBL" id="RBWU01000005">
    <property type="protein sequence ID" value="RKS72091.1"/>
    <property type="molecule type" value="Genomic_DNA"/>
</dbReference>
<comment type="caution">
    <text evidence="2">The sequence shown here is derived from an EMBL/GenBank/DDBJ whole genome shotgun (WGS) entry which is preliminary data.</text>
</comment>
<dbReference type="AlphaFoldDB" id="A0A495QIY7"/>
<evidence type="ECO:0000256" key="1">
    <source>
        <dbReference type="SAM" id="MobiDB-lite"/>
    </source>
</evidence>
<evidence type="ECO:0000313" key="3">
    <source>
        <dbReference type="Proteomes" id="UP000274601"/>
    </source>
</evidence>
<name>A0A495QIY7_9ACTN</name>
<protein>
    <submittedName>
        <fullName evidence="2">Uncharacterized protein</fullName>
    </submittedName>
</protein>